<dbReference type="InterPro" id="IPR023296">
    <property type="entry name" value="Glyco_hydro_beta-prop_sf"/>
</dbReference>
<protein>
    <submittedName>
        <fullName evidence="8">Glycosyl hydrolase 43 family protein</fullName>
    </submittedName>
</protein>
<dbReference type="PANTHER" id="PTHR42812">
    <property type="entry name" value="BETA-XYLOSIDASE"/>
    <property type="match status" value="1"/>
</dbReference>
<feature type="domain" description="Beta-xylosidase C-terminal Concanavalin A-like" evidence="7">
    <location>
        <begin position="342"/>
        <end position="527"/>
    </location>
</feature>
<dbReference type="Proteomes" id="UP000698924">
    <property type="component" value="Unassembled WGS sequence"/>
</dbReference>
<feature type="site" description="Important for catalytic activity, responsible for pKa modulation of the active site Glu and correct orientation of both the proton donor and substrate" evidence="5">
    <location>
        <position position="163"/>
    </location>
</feature>
<evidence type="ECO:0000313" key="9">
    <source>
        <dbReference type="Proteomes" id="UP000698924"/>
    </source>
</evidence>
<dbReference type="InterPro" id="IPR051795">
    <property type="entry name" value="Glycosyl_Hydrlase_43"/>
</dbReference>
<dbReference type="RefSeq" id="WP_204970483.1">
    <property type="nucleotide sequence ID" value="NZ_JAAZTS010000006.1"/>
</dbReference>
<evidence type="ECO:0000256" key="2">
    <source>
        <dbReference type="ARBA" id="ARBA00022801"/>
    </source>
</evidence>
<keyword evidence="9" id="KW-1185">Reference proteome</keyword>
<feature type="active site" description="Proton donor" evidence="4">
    <location>
        <position position="220"/>
    </location>
</feature>
<accession>A0AA41D904</accession>
<dbReference type="AlphaFoldDB" id="A0AA41D904"/>
<keyword evidence="3 6" id="KW-0326">Glycosidase</keyword>
<dbReference type="Gene3D" id="2.60.120.200">
    <property type="match status" value="1"/>
</dbReference>
<evidence type="ECO:0000313" key="8">
    <source>
        <dbReference type="EMBL" id="MBM6857239.1"/>
    </source>
</evidence>
<dbReference type="InterPro" id="IPR006710">
    <property type="entry name" value="Glyco_hydro_43"/>
</dbReference>
<dbReference type="InterPro" id="IPR041542">
    <property type="entry name" value="GH43_C2"/>
</dbReference>
<dbReference type="SUPFAM" id="SSF75005">
    <property type="entry name" value="Arabinanase/levansucrase/invertase"/>
    <property type="match status" value="1"/>
</dbReference>
<dbReference type="SUPFAM" id="SSF49899">
    <property type="entry name" value="Concanavalin A-like lectins/glucanases"/>
    <property type="match status" value="1"/>
</dbReference>
<dbReference type="Gene3D" id="2.115.10.20">
    <property type="entry name" value="Glycosyl hydrolase domain, family 43"/>
    <property type="match status" value="1"/>
</dbReference>
<dbReference type="PANTHER" id="PTHR42812:SF12">
    <property type="entry name" value="BETA-XYLOSIDASE-RELATED"/>
    <property type="match status" value="1"/>
</dbReference>
<dbReference type="GO" id="GO:0004553">
    <property type="term" value="F:hydrolase activity, hydrolyzing O-glycosyl compounds"/>
    <property type="evidence" value="ECO:0007669"/>
    <property type="project" value="InterPro"/>
</dbReference>
<evidence type="ECO:0000256" key="6">
    <source>
        <dbReference type="RuleBase" id="RU361187"/>
    </source>
</evidence>
<dbReference type="EMBL" id="JACJMO010000006">
    <property type="protein sequence ID" value="MBM6857239.1"/>
    <property type="molecule type" value="Genomic_DNA"/>
</dbReference>
<sequence length="530" mass="60401">MRIDRLIITVILLNCLGVYNVFAQKDNVWNPDNGNGTFTNPIFWGDWPDPDIIRVDDKFYFVSTSMHYVPGCPIAVSEDLINWEMAGYAVERYEEDPRYDMQGGTLYLNGSWAATIRHKDGKFYVGFCTPYGWGREKGNFSVCIADDVKGPWERVIFSEYMYDPGLFFDDNGKVYVVHGQGTLYLTELNEDVRSVKGSPVKIWEGGFKNAYELGGAYGMEGAHMYKINGKYYITCPAGGTEGWQICLRSDNIYGPYEHKLIMHDDSSYPKNGLHQGGMVQLKNGDWWFMIMQDRGPIGRVPCLVPVTWVDGWPMLGEGGKDLITYPKPSVGKRSKFKSPATSDEFNAPKLGLQWQWNHNPDNSKWTLKERKGYMRLKASQAGTLKEARNTLTQRVQGPTSEGTVEIDISGLKNGNIAGFGIFEFPYAYVAVEQMDNKRRIVMCNDGKIVESINDFNNTRLWIRARVMDKDFRALFYYSLDGINYKRIGDTLKMGLGLPWTANRFALFNFSKTAEGVDGHADFNWFHFNDK</sequence>
<dbReference type="GO" id="GO:0005975">
    <property type="term" value="P:carbohydrate metabolic process"/>
    <property type="evidence" value="ECO:0007669"/>
    <property type="project" value="InterPro"/>
</dbReference>
<dbReference type="Pfam" id="PF17851">
    <property type="entry name" value="GH43_C2"/>
    <property type="match status" value="1"/>
</dbReference>
<proteinExistence type="inferred from homology"/>
<evidence type="ECO:0000256" key="3">
    <source>
        <dbReference type="ARBA" id="ARBA00023295"/>
    </source>
</evidence>
<gene>
    <name evidence="8" type="ORF">H6D15_06430</name>
</gene>
<evidence type="ECO:0000256" key="1">
    <source>
        <dbReference type="ARBA" id="ARBA00009865"/>
    </source>
</evidence>
<reference evidence="8 9" key="1">
    <citation type="journal article" date="2021" name="Sci. Rep.">
        <title>The distribution of antibiotic resistance genes in chicken gut microbiota commensals.</title>
        <authorList>
            <person name="Juricova H."/>
            <person name="Matiasovicova J."/>
            <person name="Kubasova T."/>
            <person name="Cejkova D."/>
            <person name="Rychlik I."/>
        </authorList>
    </citation>
    <scope>NUCLEOTIDE SEQUENCE [LARGE SCALE GENOMIC DNA]</scope>
    <source>
        <strain evidence="8 9">An421</strain>
    </source>
</reference>
<dbReference type="CDD" id="cd09001">
    <property type="entry name" value="GH43_FsAxh1-like"/>
    <property type="match status" value="1"/>
</dbReference>
<dbReference type="InterPro" id="IPR013320">
    <property type="entry name" value="ConA-like_dom_sf"/>
</dbReference>
<feature type="active site" description="Proton acceptor" evidence="4">
    <location>
        <position position="49"/>
    </location>
</feature>
<dbReference type="Pfam" id="PF04616">
    <property type="entry name" value="Glyco_hydro_43"/>
    <property type="match status" value="1"/>
</dbReference>
<keyword evidence="2 6" id="KW-0378">Hydrolase</keyword>
<evidence type="ECO:0000259" key="7">
    <source>
        <dbReference type="Pfam" id="PF17851"/>
    </source>
</evidence>
<evidence type="ECO:0000256" key="5">
    <source>
        <dbReference type="PIRSR" id="PIRSR606710-2"/>
    </source>
</evidence>
<organism evidence="8 9">
    <name type="scientific">Caecibacteroides pullorum</name>
    <dbReference type="NCBI Taxonomy" id="2725562"/>
    <lineage>
        <taxon>Bacteria</taxon>
        <taxon>Pseudomonadati</taxon>
        <taxon>Bacteroidota</taxon>
        <taxon>Bacteroidia</taxon>
        <taxon>Bacteroidales</taxon>
        <taxon>Bacteroidaceae</taxon>
        <taxon>Caecibacteroides</taxon>
    </lineage>
</organism>
<comment type="similarity">
    <text evidence="1 6">Belongs to the glycosyl hydrolase 43 family.</text>
</comment>
<name>A0AA41D904_9BACT</name>
<evidence type="ECO:0000256" key="4">
    <source>
        <dbReference type="PIRSR" id="PIRSR606710-1"/>
    </source>
</evidence>
<comment type="caution">
    <text evidence="8">The sequence shown here is derived from an EMBL/GenBank/DDBJ whole genome shotgun (WGS) entry which is preliminary data.</text>
</comment>